<protein>
    <submittedName>
        <fullName evidence="2">Uncharacterized protein</fullName>
    </submittedName>
</protein>
<reference evidence="2" key="1">
    <citation type="submission" date="2014-07" db="EMBL/GenBank/DDBJ databases">
        <authorList>
            <person name="Zhang J.E."/>
            <person name="Yang H."/>
            <person name="Guo J."/>
            <person name="Deng Z."/>
            <person name="Luo H."/>
            <person name="Luo M."/>
            <person name="Zhao B."/>
        </authorList>
    </citation>
    <scope>NUCLEOTIDE SEQUENCE</scope>
    <source>
        <strain evidence="2">AM4</strain>
    </source>
</reference>
<name>A0A1L7R9P9_9ACTO</name>
<organism evidence="2">
    <name type="scientific">Actinomyces succiniciruminis</name>
    <dbReference type="NCBI Taxonomy" id="1522002"/>
    <lineage>
        <taxon>Bacteria</taxon>
        <taxon>Bacillati</taxon>
        <taxon>Actinomycetota</taxon>
        <taxon>Actinomycetes</taxon>
        <taxon>Actinomycetales</taxon>
        <taxon>Actinomycetaceae</taxon>
        <taxon>Actinomyces</taxon>
    </lineage>
</organism>
<sequence>MSTTYDRNTSPTDDLALLLGDATPRVVRTAAAHGLRMAEDGTEVIEQPADPGLPPQPDDDEEDDAADPVAVAATRGGARIAHTAAAMDPATALL</sequence>
<feature type="region of interest" description="Disordered" evidence="1">
    <location>
        <begin position="38"/>
        <end position="67"/>
    </location>
</feature>
<gene>
    <name evidence="2" type="ORF">AAM4_0672</name>
</gene>
<proteinExistence type="predicted"/>
<evidence type="ECO:0000256" key="1">
    <source>
        <dbReference type="SAM" id="MobiDB-lite"/>
    </source>
</evidence>
<accession>A0A1L7R9P9</accession>
<evidence type="ECO:0000313" key="2">
    <source>
        <dbReference type="EMBL" id="CED90567.1"/>
    </source>
</evidence>
<dbReference type="RefSeq" id="WP_210579079.1">
    <property type="nucleotide sequence ID" value="NZ_LK995475.1"/>
</dbReference>
<feature type="compositionally biased region" description="Acidic residues" evidence="1">
    <location>
        <begin position="57"/>
        <end position="66"/>
    </location>
</feature>
<dbReference type="AlphaFoldDB" id="A0A1L7R9P9"/>
<dbReference type="EMBL" id="LK995475">
    <property type="protein sequence ID" value="CED90567.1"/>
    <property type="molecule type" value="Genomic_DNA"/>
</dbReference>